<dbReference type="ExpressionAtlas" id="A0A1D6LPM4">
    <property type="expression patterns" value="baseline and differential"/>
</dbReference>
<evidence type="ECO:0000313" key="2">
    <source>
        <dbReference type="EMBL" id="AQK81450.1"/>
    </source>
</evidence>
<dbReference type="InterPro" id="IPR015943">
    <property type="entry name" value="WD40/YVTN_repeat-like_dom_sf"/>
</dbReference>
<dbReference type="InterPro" id="IPR050865">
    <property type="entry name" value="BEACH_Domain"/>
</dbReference>
<dbReference type="SMART" id="SM01026">
    <property type="entry name" value="Beach"/>
    <property type="match status" value="1"/>
</dbReference>
<dbReference type="PANTHER" id="PTHR13743:SF129">
    <property type="entry name" value="BEACH DOMAIN-CONTAINING PROTEIN"/>
    <property type="match status" value="1"/>
</dbReference>
<dbReference type="InterPro" id="IPR046851">
    <property type="entry name" value="NBCH_WD40"/>
</dbReference>
<accession>A0A1D6LPM4</accession>
<sequence length="507" mass="56021">MPEFLENSNSYHLGVKQDGEPIGDVALPPWAKGSPEEFIHINREALESEYVSSNLHNWIDLIFGYKQRGQPAVEAANIFYYVTYEGAVDLENMDDMLHKSAIEDQIANFGQTPIQIFRTKHPRRGPPIPIAHPLYFAPQSLTLTSSVCSTASHMCAILFISLLENTVVLMNEGLILSVKLWLTTHLQSGGNFTYSGPQEHSFGIGSDVISPRKIGTFLAENVKFGRQFLATMQNSRDNYLILCGNWENSFQIISLSDGRIMQSIRQHKDVVSCVAVSSDGNVVATGSYDTTVMIWHAFRGRPIDKKIRGANFELSEKEQVIVERPVHILCGHDDIITCLFVSTELDIVISGSKDGTCIFHTLREGRYVRSIQHPSGVGLSKLVASQHGRVVLYSENDLSLHMYSINGRHIASSATLGRLNCIELSCSGDFIVCAGELGQIVLRSMHSLGIVWRYDGNGKTITSLAVTPEECILAGTKNGSLLVFSTETSLLRRGSMQRNKIKPSTSG</sequence>
<dbReference type="PROSITE" id="PS50197">
    <property type="entry name" value="BEACH"/>
    <property type="match status" value="1"/>
</dbReference>
<dbReference type="AlphaFoldDB" id="A0A1D6LPM4"/>
<proteinExistence type="predicted"/>
<evidence type="ECO:0000259" key="1">
    <source>
        <dbReference type="PROSITE" id="PS50197"/>
    </source>
</evidence>
<dbReference type="Pfam" id="PF02138">
    <property type="entry name" value="Beach"/>
    <property type="match status" value="1"/>
</dbReference>
<dbReference type="PANTHER" id="PTHR13743">
    <property type="entry name" value="BEIGE/BEACH-RELATED"/>
    <property type="match status" value="1"/>
</dbReference>
<dbReference type="InterPro" id="IPR036372">
    <property type="entry name" value="BEACH_dom_sf"/>
</dbReference>
<reference evidence="2" key="1">
    <citation type="submission" date="2015-12" db="EMBL/GenBank/DDBJ databases">
        <title>Update maize B73 reference genome by single molecule sequencing technologies.</title>
        <authorList>
            <consortium name="Maize Genome Sequencing Project"/>
            <person name="Ware D."/>
        </authorList>
    </citation>
    <scope>NUCLEOTIDE SEQUENCE</scope>
    <source>
        <tissue evidence="2">Seedling</tissue>
    </source>
</reference>
<dbReference type="InterPro" id="IPR000409">
    <property type="entry name" value="BEACH_dom"/>
</dbReference>
<organism evidence="2">
    <name type="scientific">Zea mays</name>
    <name type="common">Maize</name>
    <dbReference type="NCBI Taxonomy" id="4577"/>
    <lineage>
        <taxon>Eukaryota</taxon>
        <taxon>Viridiplantae</taxon>
        <taxon>Streptophyta</taxon>
        <taxon>Embryophyta</taxon>
        <taxon>Tracheophyta</taxon>
        <taxon>Spermatophyta</taxon>
        <taxon>Magnoliopsida</taxon>
        <taxon>Liliopsida</taxon>
        <taxon>Poales</taxon>
        <taxon>Poaceae</taxon>
        <taxon>PACMAD clade</taxon>
        <taxon>Panicoideae</taxon>
        <taxon>Andropogonodae</taxon>
        <taxon>Andropogoneae</taxon>
        <taxon>Tripsacinae</taxon>
        <taxon>Zea</taxon>
    </lineage>
</organism>
<dbReference type="SUPFAM" id="SSF50978">
    <property type="entry name" value="WD40 repeat-like"/>
    <property type="match status" value="1"/>
</dbReference>
<feature type="domain" description="BEACH" evidence="1">
    <location>
        <begin position="1"/>
        <end position="124"/>
    </location>
</feature>
<dbReference type="Gene3D" id="1.10.1540.10">
    <property type="entry name" value="BEACH domain"/>
    <property type="match status" value="1"/>
</dbReference>
<dbReference type="OMA" id="WEHENIK"/>
<dbReference type="Gene3D" id="2.130.10.10">
    <property type="entry name" value="YVTN repeat-like/Quinoprotein amine dehydrogenase"/>
    <property type="match status" value="1"/>
</dbReference>
<dbReference type="PROSITE" id="PS50294">
    <property type="entry name" value="WD_REPEATS_REGION"/>
    <property type="match status" value="1"/>
</dbReference>
<gene>
    <name evidence="2" type="ORF">ZEAMMB73_Zm00001d036583</name>
</gene>
<name>A0A1D6LPM4_MAIZE</name>
<dbReference type="Pfam" id="PF20426">
    <property type="entry name" value="NBCH_WD40"/>
    <property type="match status" value="1"/>
</dbReference>
<protein>
    <submittedName>
        <fullName evidence="2">BEACH domain-containing protein C2</fullName>
    </submittedName>
</protein>
<dbReference type="SMART" id="SM00320">
    <property type="entry name" value="WD40"/>
    <property type="match status" value="4"/>
</dbReference>
<dbReference type="InterPro" id="IPR001680">
    <property type="entry name" value="WD40_rpt"/>
</dbReference>
<dbReference type="SUPFAM" id="SSF81837">
    <property type="entry name" value="BEACH domain"/>
    <property type="match status" value="1"/>
</dbReference>
<dbReference type="PROSITE" id="PS50082">
    <property type="entry name" value="WD_REPEATS_2"/>
    <property type="match status" value="1"/>
</dbReference>
<dbReference type="EMBL" id="CM000782">
    <property type="protein sequence ID" value="AQK81450.1"/>
    <property type="molecule type" value="Genomic_DNA"/>
</dbReference>
<dbReference type="InterPro" id="IPR036322">
    <property type="entry name" value="WD40_repeat_dom_sf"/>
</dbReference>